<evidence type="ECO:0008006" key="3">
    <source>
        <dbReference type="Google" id="ProtNLM"/>
    </source>
</evidence>
<dbReference type="InterPro" id="IPR025234">
    <property type="entry name" value="YjzH-like"/>
</dbReference>
<dbReference type="Pfam" id="PF13783">
    <property type="entry name" value="DUF4177"/>
    <property type="match status" value="1"/>
</dbReference>
<keyword evidence="2" id="KW-1185">Reference proteome</keyword>
<organism evidence="1 2">
    <name type="scientific">Geosporobacter subterraneus DSM 17957</name>
    <dbReference type="NCBI Taxonomy" id="1121919"/>
    <lineage>
        <taxon>Bacteria</taxon>
        <taxon>Bacillati</taxon>
        <taxon>Bacillota</taxon>
        <taxon>Clostridia</taxon>
        <taxon>Peptostreptococcales</taxon>
        <taxon>Thermotaleaceae</taxon>
        <taxon>Geosporobacter</taxon>
    </lineage>
</organism>
<dbReference type="AlphaFoldDB" id="A0A1M6N5G4"/>
<dbReference type="EMBL" id="FQZV01000052">
    <property type="protein sequence ID" value="SHJ90866.1"/>
    <property type="molecule type" value="Genomic_DNA"/>
</dbReference>
<sequence>MKTWEYKIVNLRAKGVTNLVLSKEDEDELNKLGEAGWELVSTAPTVNGRTICCILKRELVEQ</sequence>
<gene>
    <name evidence="1" type="ORF">SAMN02745975_03201</name>
</gene>
<evidence type="ECO:0000313" key="2">
    <source>
        <dbReference type="Proteomes" id="UP000184536"/>
    </source>
</evidence>
<accession>A0A1M6N5G4</accession>
<dbReference type="STRING" id="1121919.SAMN02745975_03201"/>
<name>A0A1M6N5G4_9FIRM</name>
<protein>
    <recommendedName>
        <fullName evidence="3">DUF4177 domain-containing protein</fullName>
    </recommendedName>
</protein>
<evidence type="ECO:0000313" key="1">
    <source>
        <dbReference type="EMBL" id="SHJ90866.1"/>
    </source>
</evidence>
<dbReference type="Proteomes" id="UP000184536">
    <property type="component" value="Unassembled WGS sequence"/>
</dbReference>
<dbReference type="RefSeq" id="WP_190014605.1">
    <property type="nucleotide sequence ID" value="NZ_FQZV01000052.1"/>
</dbReference>
<proteinExistence type="predicted"/>
<reference evidence="2" key="1">
    <citation type="submission" date="2016-11" db="EMBL/GenBank/DDBJ databases">
        <authorList>
            <person name="Varghese N."/>
            <person name="Submissions S."/>
        </authorList>
    </citation>
    <scope>NUCLEOTIDE SEQUENCE [LARGE SCALE GENOMIC DNA]</scope>
    <source>
        <strain evidence="2">DSM 17957</strain>
    </source>
</reference>